<comment type="subcellular location">
    <subcellularLocation>
        <location evidence="1">Cell membrane</location>
        <topology evidence="1">Multi-pass membrane protein</topology>
    </subcellularLocation>
</comment>
<feature type="transmembrane region" description="Helical" evidence="6">
    <location>
        <begin position="241"/>
        <end position="259"/>
    </location>
</feature>
<evidence type="ECO:0000313" key="10">
    <source>
        <dbReference type="Proteomes" id="UP000237472"/>
    </source>
</evidence>
<feature type="domain" description="EamA" evidence="7">
    <location>
        <begin position="149"/>
        <end position="281"/>
    </location>
</feature>
<keyword evidence="2" id="KW-1003">Cell membrane</keyword>
<dbReference type="PANTHER" id="PTHR32322:SF18">
    <property type="entry name" value="S-ADENOSYLMETHIONINE_S-ADENOSYLHOMOCYSTEINE TRANSPORTER"/>
    <property type="match status" value="1"/>
</dbReference>
<evidence type="ECO:0000256" key="1">
    <source>
        <dbReference type="ARBA" id="ARBA00004651"/>
    </source>
</evidence>
<evidence type="ECO:0000313" key="9">
    <source>
        <dbReference type="EMBL" id="PHY90312.1"/>
    </source>
</evidence>
<dbReference type="InterPro" id="IPR050638">
    <property type="entry name" value="AA-Vitamin_Transporters"/>
</dbReference>
<proteinExistence type="predicted"/>
<reference evidence="8" key="3">
    <citation type="submission" date="2019-07" db="EMBL/GenBank/DDBJ databases">
        <authorList>
            <person name="Miller W.G."/>
        </authorList>
    </citation>
    <scope>NUCLEOTIDE SEQUENCE</scope>
    <source>
        <strain evidence="8">52/13</strain>
    </source>
</reference>
<evidence type="ECO:0000259" key="7">
    <source>
        <dbReference type="Pfam" id="PF00892"/>
    </source>
</evidence>
<feature type="transmembrane region" description="Helical" evidence="6">
    <location>
        <begin position="86"/>
        <end position="110"/>
    </location>
</feature>
<keyword evidence="3 6" id="KW-0812">Transmembrane</keyword>
<feature type="domain" description="EamA" evidence="7">
    <location>
        <begin position="1"/>
        <end position="136"/>
    </location>
</feature>
<evidence type="ECO:0000256" key="6">
    <source>
        <dbReference type="SAM" id="Phobius"/>
    </source>
</evidence>
<feature type="transmembrane region" description="Helical" evidence="6">
    <location>
        <begin position="265"/>
        <end position="283"/>
    </location>
</feature>
<keyword evidence="11" id="KW-1185">Reference proteome</keyword>
<dbReference type="RefSeq" id="WP_099461674.1">
    <property type="nucleotide sequence ID" value="NZ_LDWY01000065.1"/>
</dbReference>
<keyword evidence="5 6" id="KW-0472">Membrane</keyword>
<feature type="transmembrane region" description="Helical" evidence="6">
    <location>
        <begin position="175"/>
        <end position="197"/>
    </location>
</feature>
<accession>A0A2G4R168</accession>
<protein>
    <submittedName>
        <fullName evidence="8">EamA family transporter</fullName>
    </submittedName>
    <submittedName>
        <fullName evidence="9">Membrane protein</fullName>
    </submittedName>
</protein>
<dbReference type="EMBL" id="LDWY01000065">
    <property type="protein sequence ID" value="PHY90312.1"/>
    <property type="molecule type" value="Genomic_DNA"/>
</dbReference>
<dbReference type="Pfam" id="PF00892">
    <property type="entry name" value="EamA"/>
    <property type="match status" value="2"/>
</dbReference>
<gene>
    <name evidence="9" type="ORF">AA994_05290</name>
    <name evidence="8" type="ORF">CVU5213_08310</name>
</gene>
<feature type="transmembrane region" description="Helical" evidence="6">
    <location>
        <begin position="30"/>
        <end position="50"/>
    </location>
</feature>
<evidence type="ECO:0000256" key="3">
    <source>
        <dbReference type="ARBA" id="ARBA00022692"/>
    </source>
</evidence>
<evidence type="ECO:0000256" key="2">
    <source>
        <dbReference type="ARBA" id="ARBA00022475"/>
    </source>
</evidence>
<comment type="caution">
    <text evidence="9">The sequence shown here is derived from an EMBL/GenBank/DDBJ whole genome shotgun (WGS) entry which is preliminary data.</text>
</comment>
<dbReference type="SUPFAM" id="SSF103481">
    <property type="entry name" value="Multidrug resistance efflux transporter EmrE"/>
    <property type="match status" value="2"/>
</dbReference>
<reference evidence="9" key="2">
    <citation type="submission" date="2015-06" db="EMBL/GenBank/DDBJ databases">
        <authorList>
            <person name="Hoefler B.C."/>
            <person name="Straight P.D."/>
        </authorList>
    </citation>
    <scope>NUCLEOTIDE SEQUENCE [LARGE SCALE GENOMIC DNA]</scope>
    <source>
        <strain evidence="9">73/13</strain>
    </source>
</reference>
<dbReference type="EMBL" id="VJYU01000042">
    <property type="protein sequence ID" value="MBS4241714.1"/>
    <property type="molecule type" value="Genomic_DNA"/>
</dbReference>
<organism evidence="9 10">
    <name type="scientific">Campylobacter vulpis</name>
    <dbReference type="NCBI Taxonomy" id="1655500"/>
    <lineage>
        <taxon>Bacteria</taxon>
        <taxon>Pseudomonadati</taxon>
        <taxon>Campylobacterota</taxon>
        <taxon>Epsilonproteobacteria</taxon>
        <taxon>Campylobacterales</taxon>
        <taxon>Campylobacteraceae</taxon>
        <taxon>Campylobacter</taxon>
    </lineage>
</organism>
<sequence>MGVFLVILGGIFWAVSGVLAEYLFENHYSVEWVSFYRLFCTGILLIIISLRHFERQIFTQKSTLMSLLIYAAFGLLLTQYGYFKAIFYTDAGTATMIQYSAPLIIMLFLCFKEKILPKKLEIIALTFILSALFLIATGGNLSDFQINFWGLFWALGGAFGVAFYSLCARHIIEKYGIFLLMGWASLIASGILFILLLGKIPFYPFELKAYLAMAGIIFIGTIGAFCLYLKGVEYIGALRASMIACIEPVAAAFMSYFFLKTQYSFLELFAFSLIIISVFLNAMKRKPKID</sequence>
<dbReference type="GO" id="GO:0005886">
    <property type="term" value="C:plasma membrane"/>
    <property type="evidence" value="ECO:0007669"/>
    <property type="project" value="UniProtKB-SubCell"/>
</dbReference>
<feature type="transmembrane region" description="Helical" evidence="6">
    <location>
        <begin position="62"/>
        <end position="80"/>
    </location>
</feature>
<feature type="transmembrane region" description="Helical" evidence="6">
    <location>
        <begin position="148"/>
        <end position="168"/>
    </location>
</feature>
<dbReference type="AlphaFoldDB" id="A0A2G4R168"/>
<reference evidence="8 11" key="4">
    <citation type="journal article" date="2021" name="Syst. Appl. Microbiol.">
        <title>nCampylobacter vulpis sp. nov. isolated from wild red foxes.</title>
        <authorList>
            <person name="Parisi A."/>
            <person name="Chiara M."/>
            <person name="Caffara M."/>
            <person name="Mion D."/>
            <person name="Miller W.G."/>
            <person name="Caruso M."/>
            <person name="Manzari C."/>
            <person name="Florio D."/>
            <person name="Capozzi L."/>
            <person name="D'Erchia A.M."/>
            <person name="Manzulli V."/>
            <person name="Zanoni R.G."/>
        </authorList>
    </citation>
    <scope>NUCLEOTIDE SEQUENCE [LARGE SCALE GENOMIC DNA]</scope>
    <source>
        <strain evidence="8 11">52/13</strain>
    </source>
</reference>
<dbReference type="Proteomes" id="UP000811399">
    <property type="component" value="Unassembled WGS sequence"/>
</dbReference>
<dbReference type="OrthoDB" id="9810818at2"/>
<reference evidence="10" key="1">
    <citation type="submission" date="2015-06" db="EMBL/GenBank/DDBJ databases">
        <authorList>
            <person name="Parisi A."/>
            <person name="Chiara M."/>
            <person name="Florio D."/>
            <person name="Miccolupo A."/>
            <person name="Manzari C."/>
            <person name="Mion D."/>
            <person name="Caruso M."/>
            <person name="D'erchia A.M."/>
            <person name="Zanoni R."/>
        </authorList>
    </citation>
    <scope>NUCLEOTIDE SEQUENCE [LARGE SCALE GENOMIC DNA]</scope>
    <source>
        <strain evidence="10">73/13</strain>
    </source>
</reference>
<dbReference type="InterPro" id="IPR037185">
    <property type="entry name" value="EmrE-like"/>
</dbReference>
<keyword evidence="4 6" id="KW-1133">Transmembrane helix</keyword>
<feature type="transmembrane region" description="Helical" evidence="6">
    <location>
        <begin position="209"/>
        <end position="229"/>
    </location>
</feature>
<feature type="transmembrane region" description="Helical" evidence="6">
    <location>
        <begin position="122"/>
        <end position="142"/>
    </location>
</feature>
<dbReference type="PANTHER" id="PTHR32322">
    <property type="entry name" value="INNER MEMBRANE TRANSPORTER"/>
    <property type="match status" value="1"/>
</dbReference>
<evidence type="ECO:0000256" key="5">
    <source>
        <dbReference type="ARBA" id="ARBA00023136"/>
    </source>
</evidence>
<dbReference type="Proteomes" id="UP000237472">
    <property type="component" value="Unassembled WGS sequence"/>
</dbReference>
<dbReference type="InterPro" id="IPR000620">
    <property type="entry name" value="EamA_dom"/>
</dbReference>
<evidence type="ECO:0000256" key="4">
    <source>
        <dbReference type="ARBA" id="ARBA00022989"/>
    </source>
</evidence>
<evidence type="ECO:0000313" key="11">
    <source>
        <dbReference type="Proteomes" id="UP000811399"/>
    </source>
</evidence>
<evidence type="ECO:0000313" key="8">
    <source>
        <dbReference type="EMBL" id="MBS4241714.1"/>
    </source>
</evidence>
<name>A0A2G4R168_9BACT</name>